<dbReference type="KEGG" id="tbv:H9L17_14455"/>
<feature type="compositionally biased region" description="Basic residues" evidence="4">
    <location>
        <begin position="58"/>
        <end position="76"/>
    </location>
</feature>
<organism evidence="6 7">
    <name type="scientific">Thermomonas brevis</name>
    <dbReference type="NCBI Taxonomy" id="215691"/>
    <lineage>
        <taxon>Bacteria</taxon>
        <taxon>Pseudomonadati</taxon>
        <taxon>Pseudomonadota</taxon>
        <taxon>Gammaproteobacteria</taxon>
        <taxon>Lysobacterales</taxon>
        <taxon>Lysobacteraceae</taxon>
        <taxon>Thermomonas</taxon>
    </lineage>
</organism>
<feature type="compositionally biased region" description="Basic residues" evidence="4">
    <location>
        <begin position="115"/>
        <end position="128"/>
    </location>
</feature>
<feature type="domain" description="Glycosyl hydrolase family 13 catalytic" evidence="5">
    <location>
        <begin position="379"/>
        <end position="776"/>
    </location>
</feature>
<evidence type="ECO:0000256" key="1">
    <source>
        <dbReference type="ARBA" id="ARBA00001913"/>
    </source>
</evidence>
<keyword evidence="2" id="KW-0479">Metal-binding</keyword>
<dbReference type="GO" id="GO:0005975">
    <property type="term" value="P:carbohydrate metabolic process"/>
    <property type="evidence" value="ECO:0007669"/>
    <property type="project" value="InterPro"/>
</dbReference>
<dbReference type="Proteomes" id="UP000515977">
    <property type="component" value="Chromosome"/>
</dbReference>
<feature type="compositionally biased region" description="Low complexity" evidence="4">
    <location>
        <begin position="202"/>
        <end position="223"/>
    </location>
</feature>
<dbReference type="SUPFAM" id="SSF51445">
    <property type="entry name" value="(Trans)glycosidases"/>
    <property type="match status" value="1"/>
</dbReference>
<dbReference type="AlphaFoldDB" id="A0A7G9QSM5"/>
<dbReference type="InterPro" id="IPR006047">
    <property type="entry name" value="GH13_cat_dom"/>
</dbReference>
<evidence type="ECO:0000313" key="7">
    <source>
        <dbReference type="Proteomes" id="UP000515977"/>
    </source>
</evidence>
<dbReference type="SMART" id="SM00642">
    <property type="entry name" value="Aamy"/>
    <property type="match status" value="1"/>
</dbReference>
<dbReference type="EMBL" id="CP060711">
    <property type="protein sequence ID" value="QNN46350.1"/>
    <property type="molecule type" value="Genomic_DNA"/>
</dbReference>
<dbReference type="GO" id="GO:0046872">
    <property type="term" value="F:metal ion binding"/>
    <property type="evidence" value="ECO:0007669"/>
    <property type="project" value="UniProtKB-KW"/>
</dbReference>
<evidence type="ECO:0000256" key="4">
    <source>
        <dbReference type="SAM" id="MobiDB-lite"/>
    </source>
</evidence>
<reference evidence="6 7" key="1">
    <citation type="submission" date="2020-08" db="EMBL/GenBank/DDBJ databases">
        <title>Genome sequence of Thermomonas brevis KACC 16975T.</title>
        <authorList>
            <person name="Hyun D.-W."/>
            <person name="Bae J.-W."/>
        </authorList>
    </citation>
    <scope>NUCLEOTIDE SEQUENCE [LARGE SCALE GENOMIC DNA]</scope>
    <source>
        <strain evidence="6 7">KACC 16975</strain>
    </source>
</reference>
<comment type="cofactor">
    <cofactor evidence="1">
        <name>Ca(2+)</name>
        <dbReference type="ChEBI" id="CHEBI:29108"/>
    </cofactor>
</comment>
<dbReference type="PANTHER" id="PTHR10357">
    <property type="entry name" value="ALPHA-AMYLASE FAMILY MEMBER"/>
    <property type="match status" value="1"/>
</dbReference>
<name>A0A7G9QSM5_9GAMM</name>
<proteinExistence type="predicted"/>
<sequence>MRRRQHRARRADPRHRALRLLRRRRGAAGRDRLDGAAHARVSAGGHRRLGRSPCTGTPRRRRRAAARAVRHGHPRGRAAGGGGGRPRAGQGAVHPRRAVGRLRPRLPRAHLPARRQRLHAHPRRRARHAAGDGTAGGGAILLVVRAVRDVDLYHGGGGGDAFRQHRSHLRRLQLRRELGRRAVRRLQRLRRAGGHRNPVDGAPLRPARQPPVQRRAGRAGAAVDDGDPRPALAAAVDGGRGLRLGVDPLAALRDAVRRRARREDGHLHGHLQFLHRDSAAGRRQPAGLPAENPAGRASDQRARHRRRQHDRGRPVRAAGAPARRQDRLRTVSMRATLALSTLAACLLAACNGTSPPTAKTTPKDYYGTLEPFAANAVYFVMTDRFVNGDPSNDHREQGTFDIPLPPCNGVSGNIGYLGGDFKGLAEHLDYIREMGFSSVWITPIVDNPDEPFTGGTAPTCGGSLADKGKTGYHGYWGMNFYKVDEHLPSADLDFRGLADAMHAKGMKLVLDIVGNHGSPAWGMSSDQPKFGKVYDKDGVLIADHQNLPPQQLDPAHNPLHRFYNTIGPVDGDNYASGNLAQLSDLNEHNPAVLDYLAGAYEQWIEQGADAFRIDTIGWMPDAFWQQFTTRIRAKHPGFFMFGEAFDYDAGRIATHTLPSHGETSVLDFPMKQAMEEAFGRKQAGFERLAPSLHLTGGPYANPYDLATFYDNHDMPRMDASDTGFIDAHNWLFTARGIPVVYYGSEMGFMRGRPEHGGNRNYFGTEGIEAAKASPIRAALSRIAKVRAAAPALQRGLQLDVELAGNRAAFYRVYQHGDTQQIALVLLNKGDAPERFAIDKMLQAGRWTSALDGGVVEVAAGGKLEASVPAHGVQVYLLDAAATEPALVAALDVAMAGARLPR</sequence>
<protein>
    <recommendedName>
        <fullName evidence="5">Glycosyl hydrolase family 13 catalytic domain-containing protein</fullName>
    </recommendedName>
</protein>
<dbReference type="Gene3D" id="3.20.20.80">
    <property type="entry name" value="Glycosidases"/>
    <property type="match status" value="1"/>
</dbReference>
<feature type="region of interest" description="Disordered" evidence="4">
    <location>
        <begin position="23"/>
        <end position="97"/>
    </location>
</feature>
<gene>
    <name evidence="6" type="ORF">H9L17_14455</name>
</gene>
<evidence type="ECO:0000256" key="3">
    <source>
        <dbReference type="ARBA" id="ARBA00022729"/>
    </source>
</evidence>
<keyword evidence="7" id="KW-1185">Reference proteome</keyword>
<dbReference type="PANTHER" id="PTHR10357:SF215">
    <property type="entry name" value="ALPHA-AMYLASE 1"/>
    <property type="match status" value="1"/>
</dbReference>
<feature type="region of interest" description="Disordered" evidence="4">
    <location>
        <begin position="115"/>
        <end position="135"/>
    </location>
</feature>
<feature type="region of interest" description="Disordered" evidence="4">
    <location>
        <begin position="191"/>
        <end position="234"/>
    </location>
</feature>
<evidence type="ECO:0000313" key="6">
    <source>
        <dbReference type="EMBL" id="QNN46350.1"/>
    </source>
</evidence>
<evidence type="ECO:0000256" key="2">
    <source>
        <dbReference type="ARBA" id="ARBA00022723"/>
    </source>
</evidence>
<accession>A0A7G9QSM5</accession>
<feature type="compositionally biased region" description="Basic and acidic residues" evidence="4">
    <location>
        <begin position="28"/>
        <end position="37"/>
    </location>
</feature>
<dbReference type="InterPro" id="IPR017853">
    <property type="entry name" value="GH"/>
</dbReference>
<dbReference type="CDD" id="cd11339">
    <property type="entry name" value="AmyAc_bac_CMD_like_2"/>
    <property type="match status" value="1"/>
</dbReference>
<keyword evidence="3" id="KW-0732">Signal</keyword>
<feature type="region of interest" description="Disordered" evidence="4">
    <location>
        <begin position="267"/>
        <end position="327"/>
    </location>
</feature>
<dbReference type="Pfam" id="PF00128">
    <property type="entry name" value="Alpha-amylase"/>
    <property type="match status" value="1"/>
</dbReference>
<evidence type="ECO:0000259" key="5">
    <source>
        <dbReference type="SMART" id="SM00642"/>
    </source>
</evidence>